<keyword evidence="6" id="KW-1185">Reference proteome</keyword>
<keyword evidence="4" id="KW-0443">Lipid metabolism</keyword>
<dbReference type="GO" id="GO:0016042">
    <property type="term" value="P:lipid catabolic process"/>
    <property type="evidence" value="ECO:0007669"/>
    <property type="project" value="UniProtKB-KW"/>
</dbReference>
<evidence type="ECO:0000256" key="2">
    <source>
        <dbReference type="ARBA" id="ARBA00022801"/>
    </source>
</evidence>
<dbReference type="InterPro" id="IPR036514">
    <property type="entry name" value="SGNH_hydro_sf"/>
</dbReference>
<evidence type="ECO:0000313" key="6">
    <source>
        <dbReference type="Proteomes" id="UP001497480"/>
    </source>
</evidence>
<reference evidence="5 6" key="1">
    <citation type="submission" date="2024-03" db="EMBL/GenBank/DDBJ databases">
        <authorList>
            <person name="Martinez-Hernandez J."/>
        </authorList>
    </citation>
    <scope>NUCLEOTIDE SEQUENCE [LARGE SCALE GENOMIC DNA]</scope>
</reference>
<dbReference type="Pfam" id="PF00657">
    <property type="entry name" value="Lipase_GDSL"/>
    <property type="match status" value="1"/>
</dbReference>
<comment type="similarity">
    <text evidence="1">Belongs to the 'GDSL' lipolytic enzyme family.</text>
</comment>
<comment type="caution">
    <text evidence="5">The sequence shown here is derived from an EMBL/GenBank/DDBJ whole genome shotgun (WGS) entry which is preliminary data.</text>
</comment>
<proteinExistence type="inferred from homology"/>
<sequence>MMMNSYKILFGPLLYCLLVLLLSGMIMIDNFTTSAIITGQIKLFAFGDSYADTGNTRKDEGGSWIEPYGITFPGNPTGRWSNGNVLTNYIAMYLRLMSPIPYRLRTKMPNHLKYGMNFAFGGTGVFNTSSSYPNMTIQIGFLEELIKQKVYSDSDLSNSVTLVAVSGNDYNFYLARNGSIRDFPAFITSVVNQITTNLIRIQKLGVKKIIVDGLQPLGCLPQTTASSSFQQCNTTFNNLVLFHNNLLNQCVTKLITESKNKILILDLYNSFMSVLNHSLTHNIQNLLKPCCFGVSSDYNCGSVVNNEKKYELCDKPKSAFFWDRFHPTQAGWNAVYSKLKGMNVLQQLLRWKFVN</sequence>
<name>A0AAV1VR76_LUPLU</name>
<keyword evidence="2" id="KW-0378">Hydrolase</keyword>
<keyword evidence="3" id="KW-0442">Lipid degradation</keyword>
<dbReference type="InterPro" id="IPR001087">
    <property type="entry name" value="GDSL"/>
</dbReference>
<dbReference type="AlphaFoldDB" id="A0AAV1VR76"/>
<organism evidence="5 6">
    <name type="scientific">Lupinus luteus</name>
    <name type="common">European yellow lupine</name>
    <dbReference type="NCBI Taxonomy" id="3873"/>
    <lineage>
        <taxon>Eukaryota</taxon>
        <taxon>Viridiplantae</taxon>
        <taxon>Streptophyta</taxon>
        <taxon>Embryophyta</taxon>
        <taxon>Tracheophyta</taxon>
        <taxon>Spermatophyta</taxon>
        <taxon>Magnoliopsida</taxon>
        <taxon>eudicotyledons</taxon>
        <taxon>Gunneridae</taxon>
        <taxon>Pentapetalae</taxon>
        <taxon>rosids</taxon>
        <taxon>fabids</taxon>
        <taxon>Fabales</taxon>
        <taxon>Fabaceae</taxon>
        <taxon>Papilionoideae</taxon>
        <taxon>50 kb inversion clade</taxon>
        <taxon>genistoids sensu lato</taxon>
        <taxon>core genistoids</taxon>
        <taxon>Genisteae</taxon>
        <taxon>Lupinus</taxon>
    </lineage>
</organism>
<gene>
    <name evidence="5" type="ORF">LLUT_LOCUS444</name>
</gene>
<accession>A0AAV1VR76</accession>
<evidence type="ECO:0000256" key="4">
    <source>
        <dbReference type="ARBA" id="ARBA00023098"/>
    </source>
</evidence>
<dbReference type="Gene3D" id="3.40.50.1110">
    <property type="entry name" value="SGNH hydrolase"/>
    <property type="match status" value="1"/>
</dbReference>
<dbReference type="PANTHER" id="PTHR46020:SF30">
    <property type="entry name" value="GDSL-LIKE LIPASE_ACYLHYDROLASE"/>
    <property type="match status" value="1"/>
</dbReference>
<protein>
    <submittedName>
        <fullName evidence="5">Uncharacterized protein</fullName>
    </submittedName>
</protein>
<dbReference type="GO" id="GO:0016788">
    <property type="term" value="F:hydrolase activity, acting on ester bonds"/>
    <property type="evidence" value="ECO:0007669"/>
    <property type="project" value="InterPro"/>
</dbReference>
<dbReference type="Proteomes" id="UP001497480">
    <property type="component" value="Unassembled WGS sequence"/>
</dbReference>
<dbReference type="EMBL" id="CAXHTB010000001">
    <property type="protein sequence ID" value="CAL0299384.1"/>
    <property type="molecule type" value="Genomic_DNA"/>
</dbReference>
<evidence type="ECO:0000256" key="3">
    <source>
        <dbReference type="ARBA" id="ARBA00022963"/>
    </source>
</evidence>
<dbReference type="SUPFAM" id="SSF52266">
    <property type="entry name" value="SGNH hydrolase"/>
    <property type="match status" value="1"/>
</dbReference>
<evidence type="ECO:0000256" key="1">
    <source>
        <dbReference type="ARBA" id="ARBA00008668"/>
    </source>
</evidence>
<evidence type="ECO:0000313" key="5">
    <source>
        <dbReference type="EMBL" id="CAL0299384.1"/>
    </source>
</evidence>
<dbReference type="PANTHER" id="PTHR46020">
    <property type="entry name" value="OSJNBB0059K02.9 PROTEIN"/>
    <property type="match status" value="1"/>
</dbReference>